<dbReference type="Pfam" id="PF02630">
    <property type="entry name" value="SCO1-SenC"/>
    <property type="match status" value="1"/>
</dbReference>
<gene>
    <name evidence="5" type="ORF">WG900_17835</name>
</gene>
<dbReference type="PANTHER" id="PTHR12151">
    <property type="entry name" value="ELECTRON TRANSPORT PROTIN SCO1/SENC FAMILY MEMBER"/>
    <property type="match status" value="1"/>
</dbReference>
<feature type="domain" description="Thioredoxin" evidence="4">
    <location>
        <begin position="43"/>
        <end position="208"/>
    </location>
</feature>
<dbReference type="InterPro" id="IPR036249">
    <property type="entry name" value="Thioredoxin-like_sf"/>
</dbReference>
<dbReference type="SUPFAM" id="SSF52833">
    <property type="entry name" value="Thioredoxin-like"/>
    <property type="match status" value="1"/>
</dbReference>
<dbReference type="InterPro" id="IPR013766">
    <property type="entry name" value="Thioredoxin_domain"/>
</dbReference>
<proteinExistence type="inferred from homology"/>
<dbReference type="CDD" id="cd02968">
    <property type="entry name" value="SCO"/>
    <property type="match status" value="1"/>
</dbReference>
<dbReference type="RefSeq" id="WP_339969323.1">
    <property type="nucleotide sequence ID" value="NZ_JBBHJY010000010.1"/>
</dbReference>
<dbReference type="Gene3D" id="3.40.30.10">
    <property type="entry name" value="Glutaredoxin"/>
    <property type="match status" value="1"/>
</dbReference>
<evidence type="ECO:0000313" key="6">
    <source>
        <dbReference type="Proteomes" id="UP001379235"/>
    </source>
</evidence>
<evidence type="ECO:0000259" key="4">
    <source>
        <dbReference type="PROSITE" id="PS51352"/>
    </source>
</evidence>
<accession>A0ABU8SCS2</accession>
<dbReference type="Proteomes" id="UP001379235">
    <property type="component" value="Unassembled WGS sequence"/>
</dbReference>
<comment type="caution">
    <text evidence="5">The sequence shown here is derived from an EMBL/GenBank/DDBJ whole genome shotgun (WGS) entry which is preliminary data.</text>
</comment>
<evidence type="ECO:0000256" key="3">
    <source>
        <dbReference type="SAM" id="SignalP"/>
    </source>
</evidence>
<comment type="similarity">
    <text evidence="1">Belongs to the SCO1/2 family.</text>
</comment>
<name>A0ABU8SCS2_9SPHN</name>
<evidence type="ECO:0000313" key="5">
    <source>
        <dbReference type="EMBL" id="MEJ6011775.1"/>
    </source>
</evidence>
<sequence>MSNNASHRPMFARPFLLALTLALSACGSGGNAPAQPDLSTAPLAGARIGGDFALTDSAGKTVRWTDFKGKWRVVYFGYTYCPDACPMDMTVLSQGLQKYAEKNPALAAKIQPIFITIDPERDDKTRVGEFGAAFKPAVIGLTGSRADINAAAKAFAVYHAKGESVPGGYLMDHSRGANLFDPDGKPIAVLPIDRGLKDGPAAVAAEMQQWVR</sequence>
<dbReference type="PANTHER" id="PTHR12151:SF25">
    <property type="entry name" value="LINALOOL DEHYDRATASE_ISOMERASE DOMAIN-CONTAINING PROTEIN"/>
    <property type="match status" value="1"/>
</dbReference>
<protein>
    <submittedName>
        <fullName evidence="5">SCO family protein</fullName>
    </submittedName>
</protein>
<feature type="chain" id="PRO_5047496343" evidence="3">
    <location>
        <begin position="35"/>
        <end position="212"/>
    </location>
</feature>
<organism evidence="5 6">
    <name type="scientific">Novosphingobium aquae</name>
    <dbReference type="NCBI Taxonomy" id="3133435"/>
    <lineage>
        <taxon>Bacteria</taxon>
        <taxon>Pseudomonadati</taxon>
        <taxon>Pseudomonadota</taxon>
        <taxon>Alphaproteobacteria</taxon>
        <taxon>Sphingomonadales</taxon>
        <taxon>Sphingomonadaceae</taxon>
        <taxon>Novosphingobium</taxon>
    </lineage>
</organism>
<keyword evidence="6" id="KW-1185">Reference proteome</keyword>
<feature type="signal peptide" evidence="3">
    <location>
        <begin position="1"/>
        <end position="34"/>
    </location>
</feature>
<dbReference type="InterPro" id="IPR003782">
    <property type="entry name" value="SCO1/SenC"/>
</dbReference>
<keyword evidence="2" id="KW-0186">Copper</keyword>
<evidence type="ECO:0000256" key="2">
    <source>
        <dbReference type="ARBA" id="ARBA00023008"/>
    </source>
</evidence>
<reference evidence="5 6" key="1">
    <citation type="submission" date="2024-03" db="EMBL/GenBank/DDBJ databases">
        <authorList>
            <person name="Jo J.-H."/>
        </authorList>
    </citation>
    <scope>NUCLEOTIDE SEQUENCE [LARGE SCALE GENOMIC DNA]</scope>
    <source>
        <strain evidence="5 6">AS3R-12</strain>
    </source>
</reference>
<dbReference type="PROSITE" id="PS51352">
    <property type="entry name" value="THIOREDOXIN_2"/>
    <property type="match status" value="1"/>
</dbReference>
<dbReference type="EMBL" id="JBBHJY010000010">
    <property type="protein sequence ID" value="MEJ6011775.1"/>
    <property type="molecule type" value="Genomic_DNA"/>
</dbReference>
<evidence type="ECO:0000256" key="1">
    <source>
        <dbReference type="ARBA" id="ARBA00010996"/>
    </source>
</evidence>
<keyword evidence="3" id="KW-0732">Signal</keyword>